<protein>
    <recommendedName>
        <fullName evidence="5">HTH luxR-type domain-containing protein</fullName>
    </recommendedName>
</protein>
<dbReference type="SUPFAM" id="SSF52540">
    <property type="entry name" value="P-loop containing nucleoside triphosphate hydrolases"/>
    <property type="match status" value="1"/>
</dbReference>
<name>A0A402DVG1_9CELL</name>
<dbReference type="Pfam" id="PF00196">
    <property type="entry name" value="GerE"/>
    <property type="match status" value="1"/>
</dbReference>
<evidence type="ECO:0000256" key="4">
    <source>
        <dbReference type="SAM" id="MobiDB-lite"/>
    </source>
</evidence>
<dbReference type="CDD" id="cd06170">
    <property type="entry name" value="LuxR_C_like"/>
    <property type="match status" value="1"/>
</dbReference>
<evidence type="ECO:0000313" key="6">
    <source>
        <dbReference type="EMBL" id="GCE78114.1"/>
    </source>
</evidence>
<keyword evidence="1" id="KW-0805">Transcription regulation</keyword>
<dbReference type="SUPFAM" id="SSF46894">
    <property type="entry name" value="C-terminal effector domain of the bipartite response regulators"/>
    <property type="match status" value="1"/>
</dbReference>
<organism evidence="6 7">
    <name type="scientific">Cellulomonas biazotea</name>
    <dbReference type="NCBI Taxonomy" id="1709"/>
    <lineage>
        <taxon>Bacteria</taxon>
        <taxon>Bacillati</taxon>
        <taxon>Actinomycetota</taxon>
        <taxon>Actinomycetes</taxon>
        <taxon>Micrococcales</taxon>
        <taxon>Cellulomonadaceae</taxon>
        <taxon>Cellulomonas</taxon>
    </lineage>
</organism>
<comment type="caution">
    <text evidence="6">The sequence shown here is derived from an EMBL/GenBank/DDBJ whole genome shotgun (WGS) entry which is preliminary data.</text>
</comment>
<dbReference type="InterPro" id="IPR000792">
    <property type="entry name" value="Tscrpt_reg_LuxR_C"/>
</dbReference>
<keyword evidence="3" id="KW-0804">Transcription</keyword>
<dbReference type="InterPro" id="IPR027417">
    <property type="entry name" value="P-loop_NTPase"/>
</dbReference>
<evidence type="ECO:0000256" key="3">
    <source>
        <dbReference type="ARBA" id="ARBA00023163"/>
    </source>
</evidence>
<dbReference type="PANTHER" id="PTHR44688">
    <property type="entry name" value="DNA-BINDING TRANSCRIPTIONAL ACTIVATOR DEVR_DOSR"/>
    <property type="match status" value="1"/>
</dbReference>
<dbReference type="InterPro" id="IPR016032">
    <property type="entry name" value="Sig_transdc_resp-reg_C-effctor"/>
</dbReference>
<dbReference type="EMBL" id="BIMR01000311">
    <property type="protein sequence ID" value="GCE78114.1"/>
    <property type="molecule type" value="Genomic_DNA"/>
</dbReference>
<dbReference type="PRINTS" id="PR00038">
    <property type="entry name" value="HTHLUXR"/>
</dbReference>
<dbReference type="PANTHER" id="PTHR44688:SF16">
    <property type="entry name" value="DNA-BINDING TRANSCRIPTIONAL ACTIVATOR DEVR_DOSR"/>
    <property type="match status" value="1"/>
</dbReference>
<feature type="region of interest" description="Disordered" evidence="4">
    <location>
        <begin position="313"/>
        <end position="333"/>
    </location>
</feature>
<evidence type="ECO:0000259" key="5">
    <source>
        <dbReference type="PROSITE" id="PS50043"/>
    </source>
</evidence>
<dbReference type="PROSITE" id="PS00622">
    <property type="entry name" value="HTH_LUXR_1"/>
    <property type="match status" value="1"/>
</dbReference>
<evidence type="ECO:0000256" key="2">
    <source>
        <dbReference type="ARBA" id="ARBA00023125"/>
    </source>
</evidence>
<dbReference type="GO" id="GO:0003677">
    <property type="term" value="F:DNA binding"/>
    <property type="evidence" value="ECO:0007669"/>
    <property type="project" value="UniProtKB-KW"/>
</dbReference>
<sequence>MEALDDVARRVAGYLADGVSVELVGLRGSGRSQTVRRATDLLGDDGVATLRLAGVVALRDRPLAALAASGLPMPAGPTTVAGAAAAILDVVTSRDRVVVAVDDADDLDDASIGALMVARTRQPFAVVASGRPSGRRRSTAPALTTEMQPGVRVTLAPLRFEQLHRLVHDLLGGPVDPTLVARVATKSGGLPGLVRAVVDTGRRTGRLVESGGMWVCPGELWSDELAHAVEPLLVDVDDDGLDVLTILSVAGAVDLVTLAGATSWDALNRLDDAGLLTVAGGPDAPVVGVYPPIVAEHVRRTTTATRRTQAALAARRADPHPRPTAPGEPGDWSVGGGAVLLSRRVTEHWADEVRARRTGWESHRGPATAVPLLTALHAASATRTAIDDVVARTDLDLDDDESRALLATWHATYQAFDGHDVGRATATLRSEAAHVPAFDAFLRSVEAHLRFVREGRPADGLLAPPAPDEHRFGAEGLDAVGIEVALAAGRPRAALAALEPYAPHYPFFARHGDICRGLGLVLAGQVDDGVAWALDRLAEMRDQLDPGPIQAHAYVAGLGLALAGRLQEFEDLLADVLTLAAAPTLHTHYQAGLLCLASVVAGWRGRTAYAQALAAQVRDLSADVGPFPVMLPSTLLALVRGAGGDDVHDELWAAADECFTRGYLASGLIVGIASVERRPVADRAERLAHEATATDGLLLPALGRYALALRDGDPAALAACGDELARAGSRLFAARAGIGRARALRRQGDLAGAAVQAVATWREFQEFAPEQSGLFLPLARAVDLSPREREIAAMVGAGMVTAAIAAALHLSVRTVENHIFSAYRKVGVDNRDALAEAVTTWLVAPED</sequence>
<evidence type="ECO:0000313" key="7">
    <source>
        <dbReference type="Proteomes" id="UP000289954"/>
    </source>
</evidence>
<dbReference type="Gene3D" id="1.10.10.10">
    <property type="entry name" value="Winged helix-like DNA-binding domain superfamily/Winged helix DNA-binding domain"/>
    <property type="match status" value="1"/>
</dbReference>
<evidence type="ECO:0000256" key="1">
    <source>
        <dbReference type="ARBA" id="ARBA00023015"/>
    </source>
</evidence>
<dbReference type="PROSITE" id="PS50043">
    <property type="entry name" value="HTH_LUXR_2"/>
    <property type="match status" value="1"/>
</dbReference>
<keyword evidence="7" id="KW-1185">Reference proteome</keyword>
<keyword evidence="2" id="KW-0238">DNA-binding</keyword>
<dbReference type="InterPro" id="IPR036388">
    <property type="entry name" value="WH-like_DNA-bd_sf"/>
</dbReference>
<gene>
    <name evidence="6" type="ORF">CBZ_31700</name>
</gene>
<accession>A0A402DVG1</accession>
<dbReference type="RefSeq" id="WP_130782754.1">
    <property type="nucleotide sequence ID" value="NZ_BIMR01000311.1"/>
</dbReference>
<dbReference type="GO" id="GO:0006355">
    <property type="term" value="P:regulation of DNA-templated transcription"/>
    <property type="evidence" value="ECO:0007669"/>
    <property type="project" value="InterPro"/>
</dbReference>
<dbReference type="Proteomes" id="UP000289954">
    <property type="component" value="Unassembled WGS sequence"/>
</dbReference>
<reference evidence="6 7" key="1">
    <citation type="submission" date="2019-01" db="EMBL/GenBank/DDBJ databases">
        <title>Draft genome sequence of Cellulomonas takizawaensis strain TKZ-21.</title>
        <authorList>
            <person name="Yamamura H."/>
            <person name="Hayashi T."/>
            <person name="Hamada M."/>
            <person name="Serisawa Y."/>
            <person name="Matsuyama K."/>
            <person name="Nakagawa Y."/>
            <person name="Otoguro M."/>
            <person name="Yanagida F."/>
            <person name="Hayakawa M."/>
        </authorList>
    </citation>
    <scope>NUCLEOTIDE SEQUENCE [LARGE SCALE GENOMIC DNA]</scope>
    <source>
        <strain evidence="6 7">NBRC12680</strain>
    </source>
</reference>
<dbReference type="OrthoDB" id="3751684at2"/>
<dbReference type="SMART" id="SM00421">
    <property type="entry name" value="HTH_LUXR"/>
    <property type="match status" value="1"/>
</dbReference>
<feature type="domain" description="HTH luxR-type" evidence="5">
    <location>
        <begin position="777"/>
        <end position="841"/>
    </location>
</feature>
<proteinExistence type="predicted"/>
<dbReference type="AlphaFoldDB" id="A0A402DVG1"/>